<keyword evidence="1" id="KW-0812">Transmembrane</keyword>
<name>A0A2N9F2H3_FAGSY</name>
<proteinExistence type="predicted"/>
<organism evidence="2">
    <name type="scientific">Fagus sylvatica</name>
    <name type="common">Beechnut</name>
    <dbReference type="NCBI Taxonomy" id="28930"/>
    <lineage>
        <taxon>Eukaryota</taxon>
        <taxon>Viridiplantae</taxon>
        <taxon>Streptophyta</taxon>
        <taxon>Embryophyta</taxon>
        <taxon>Tracheophyta</taxon>
        <taxon>Spermatophyta</taxon>
        <taxon>Magnoliopsida</taxon>
        <taxon>eudicotyledons</taxon>
        <taxon>Gunneridae</taxon>
        <taxon>Pentapetalae</taxon>
        <taxon>rosids</taxon>
        <taxon>fabids</taxon>
        <taxon>Fagales</taxon>
        <taxon>Fagaceae</taxon>
        <taxon>Fagus</taxon>
    </lineage>
</organism>
<sequence>MVVTMVRNGDGVCVWVVAMGFGGWFLSPFSAVVADKMGCGGFGFTSVGMVVVGLGLGLPAWVWGLRVVAVVEEA</sequence>
<evidence type="ECO:0000256" key="1">
    <source>
        <dbReference type="SAM" id="Phobius"/>
    </source>
</evidence>
<accession>A0A2N9F2H3</accession>
<reference evidence="2" key="1">
    <citation type="submission" date="2018-02" db="EMBL/GenBank/DDBJ databases">
        <authorList>
            <person name="Cohen D.B."/>
            <person name="Kent A.D."/>
        </authorList>
    </citation>
    <scope>NUCLEOTIDE SEQUENCE</scope>
</reference>
<feature type="transmembrane region" description="Helical" evidence="1">
    <location>
        <begin position="41"/>
        <end position="63"/>
    </location>
</feature>
<keyword evidence="1" id="KW-1133">Transmembrane helix</keyword>
<dbReference type="AlphaFoldDB" id="A0A2N9F2H3"/>
<keyword evidence="1" id="KW-0472">Membrane</keyword>
<feature type="transmembrane region" description="Helical" evidence="1">
    <location>
        <begin position="12"/>
        <end position="34"/>
    </location>
</feature>
<dbReference type="EMBL" id="OIVN01000501">
    <property type="protein sequence ID" value="SPC81200.1"/>
    <property type="molecule type" value="Genomic_DNA"/>
</dbReference>
<evidence type="ECO:0000313" key="2">
    <source>
        <dbReference type="EMBL" id="SPC81200.1"/>
    </source>
</evidence>
<gene>
    <name evidence="2" type="ORF">FSB_LOCUS9082</name>
</gene>
<protein>
    <submittedName>
        <fullName evidence="2">Uncharacterized protein</fullName>
    </submittedName>
</protein>